<protein>
    <submittedName>
        <fullName evidence="2">Uncharacterized protein</fullName>
    </submittedName>
</protein>
<sequence>MVTSELYNKKLMDYIKQISIYHIIKVQFEKVSMQYKLAFIAFLLFFIISVFLTLFITDKIINIIALIIIILSIILFVTFINESQKLFKEDFPLNKELKFNFYYHPIIKNFFTEEEKKLKKEEKIKMIDDLIVFATIEIEDKSNGFLSSPLVVLIISFVSAIIVNIITGDKDFKIETTKLITFVILILFSLFMVYISQDSLLINKIRSFKKFLNKFKYDEIYSGTF</sequence>
<dbReference type="EMBL" id="JAIW01000009">
    <property type="protein sequence ID" value="KLE11505.1"/>
    <property type="molecule type" value="Genomic_DNA"/>
</dbReference>
<keyword evidence="1" id="KW-0472">Membrane</keyword>
<feature type="transmembrane region" description="Helical" evidence="1">
    <location>
        <begin position="179"/>
        <end position="196"/>
    </location>
</feature>
<evidence type="ECO:0000313" key="3">
    <source>
        <dbReference type="Proteomes" id="UP000035154"/>
    </source>
</evidence>
<feature type="transmembrane region" description="Helical" evidence="1">
    <location>
        <begin position="150"/>
        <end position="167"/>
    </location>
</feature>
<gene>
    <name evidence="2" type="ORF">AF80_00910</name>
</gene>
<feature type="transmembrane region" description="Helical" evidence="1">
    <location>
        <begin position="63"/>
        <end position="80"/>
    </location>
</feature>
<dbReference type="PATRIC" id="fig|1447263.3.peg.168"/>
<evidence type="ECO:0000256" key="1">
    <source>
        <dbReference type="SAM" id="Phobius"/>
    </source>
</evidence>
<proteinExistence type="predicted"/>
<reference evidence="2 3" key="1">
    <citation type="submission" date="2014-01" db="EMBL/GenBank/DDBJ databases">
        <title>Development of a Comparative Genomic Fingerprinting Assay for High Resolution Genotyping of Arcobacter butzleri.</title>
        <authorList>
            <person name="Webb A.L."/>
            <person name="Inglis G.D."/>
            <person name="Kruczkiewicz P."/>
            <person name="Selinger L.B."/>
            <person name="Taboada E.N."/>
        </authorList>
    </citation>
    <scope>NUCLEOTIDE SEQUENCE [LARGE SCALE GENOMIC DNA]</scope>
    <source>
        <strain evidence="2 3">L355</strain>
    </source>
</reference>
<keyword evidence="1" id="KW-1133">Transmembrane helix</keyword>
<feature type="transmembrane region" description="Helical" evidence="1">
    <location>
        <begin position="37"/>
        <end position="57"/>
    </location>
</feature>
<keyword evidence="1" id="KW-0812">Transmembrane</keyword>
<dbReference type="AlphaFoldDB" id="A0A0G9L0I2"/>
<evidence type="ECO:0000313" key="2">
    <source>
        <dbReference type="EMBL" id="KLE11505.1"/>
    </source>
</evidence>
<comment type="caution">
    <text evidence="2">The sequence shown here is derived from an EMBL/GenBank/DDBJ whole genome shotgun (WGS) entry which is preliminary data.</text>
</comment>
<dbReference type="Proteomes" id="UP000035154">
    <property type="component" value="Unassembled WGS sequence"/>
</dbReference>
<organism evidence="2 3">
    <name type="scientific">Aliarcobacter butzleri L355</name>
    <dbReference type="NCBI Taxonomy" id="1447263"/>
    <lineage>
        <taxon>Bacteria</taxon>
        <taxon>Pseudomonadati</taxon>
        <taxon>Campylobacterota</taxon>
        <taxon>Epsilonproteobacteria</taxon>
        <taxon>Campylobacterales</taxon>
        <taxon>Arcobacteraceae</taxon>
        <taxon>Aliarcobacter</taxon>
    </lineage>
</organism>
<name>A0A0G9L0I2_9BACT</name>
<accession>A0A0G9L0I2</accession>